<dbReference type="RefSeq" id="WP_117529340.1">
    <property type="nucleotide sequence ID" value="NZ_QVES01000001.1"/>
</dbReference>
<accession>A0A3E2U295</accession>
<evidence type="ECO:0000313" key="1">
    <source>
        <dbReference type="EMBL" id="RGB90230.1"/>
    </source>
</evidence>
<reference evidence="1 2" key="1">
    <citation type="submission" date="2018-08" db="EMBL/GenBank/DDBJ databases">
        <title>A genome reference for cultivated species of the human gut microbiota.</title>
        <authorList>
            <person name="Zou Y."/>
            <person name="Xue W."/>
            <person name="Luo G."/>
        </authorList>
    </citation>
    <scope>NUCLEOTIDE SEQUENCE [LARGE SCALE GENOMIC DNA]</scope>
    <source>
        <strain evidence="1 2">AF31-14AC</strain>
    </source>
</reference>
<dbReference type="EMBL" id="QVES01000001">
    <property type="protein sequence ID" value="RGB90230.1"/>
    <property type="molecule type" value="Genomic_DNA"/>
</dbReference>
<evidence type="ECO:0000313" key="2">
    <source>
        <dbReference type="Proteomes" id="UP000260782"/>
    </source>
</evidence>
<sequence length="124" mass="13784">MADYIERGPLLEAFKAKCCEDCPGGYDRAKCKSWCNAADEIALVEDAPAVVPDVQRWRKTAEEPPTEADANEDGCVLSINMNLGDMNTTNWPWNMVAAFPDNLPVWMPLPKKPDLENLEGAQNE</sequence>
<dbReference type="AlphaFoldDB" id="A0A3E2U295"/>
<comment type="caution">
    <text evidence="1">The sequence shown here is derived from an EMBL/GenBank/DDBJ whole genome shotgun (WGS) entry which is preliminary data.</text>
</comment>
<gene>
    <name evidence="1" type="ORF">DWZ25_00120</name>
</gene>
<evidence type="ECO:0008006" key="3">
    <source>
        <dbReference type="Google" id="ProtNLM"/>
    </source>
</evidence>
<proteinExistence type="predicted"/>
<name>A0A3E2U295_9FIRM</name>
<organism evidence="1 2">
    <name type="scientific">Faecalibacterium prausnitzii</name>
    <dbReference type="NCBI Taxonomy" id="853"/>
    <lineage>
        <taxon>Bacteria</taxon>
        <taxon>Bacillati</taxon>
        <taxon>Bacillota</taxon>
        <taxon>Clostridia</taxon>
        <taxon>Eubacteriales</taxon>
        <taxon>Oscillospiraceae</taxon>
        <taxon>Faecalibacterium</taxon>
    </lineage>
</organism>
<protein>
    <recommendedName>
        <fullName evidence="3">DUF551 domain-containing protein</fullName>
    </recommendedName>
</protein>
<dbReference type="Proteomes" id="UP000260782">
    <property type="component" value="Unassembled WGS sequence"/>
</dbReference>